<sequence length="644" mass="74374">MILLLSSRKITTFGGLIFSCYIYSIITSIHQHHRILSSTSTGNGSNGSNRWKDAYDDTPYEQQLLQQNVLKKVITATQSSTQSSPATTTTTTVTNITASTTSTTATAAATPLQQWEELIIHNRNITIRSVLDVPLESYNNNISNSIYDTNSTSKNSKSNSKSKSKSLLKIYIYEPTNFPKEYVQDVLNWFQYTNYDSNWSTDSILIKLFQSIQETIINNLQYYNNATKNRHLFLLSDYDLLGQPWFIQQPLLAMYGPRNDYDHTNSGLLLKSSGNKRKPRNHQQRKRRERERNKRKSSSKNKKKSPNGHIIIPQFNSELQFQPSYMERKRKRQRRRKQPEQKEQERTLSLVFLANDKNKRQKDSPRLYRSFLLNELTKLKQQQKQNNANNNTALIGGLPFISSNTMDIMAADSNSNIYDLYSKSIFCPILPGDITWQRRFFDVIHCGCIPVVISYPITINKNPTTRSNNTKNNERRRTRSWYVPENNNYGIDDTWSVEESYPFVAVQQQQQQQDQQKDQQDNNNNNNNNIGIQYNNFVIEIIGNETNPEQSITNLITTLNTLLIDHQNHNIENENDNNDEAVLLSETRSKTKESKSKSIIQQKQDSMKTDVGNAFLYGIGPDAHRTNDAFAYLIRSLISYIQEL</sequence>
<dbReference type="AlphaFoldDB" id="A0A1E7EM34"/>
<feature type="compositionally biased region" description="Basic residues" evidence="2">
    <location>
        <begin position="274"/>
        <end position="306"/>
    </location>
</feature>
<feature type="region of interest" description="Disordered" evidence="2">
    <location>
        <begin position="505"/>
        <end position="529"/>
    </location>
</feature>
<keyword evidence="5" id="KW-1185">Reference proteome</keyword>
<feature type="domain" description="Exostosin GT47" evidence="3">
    <location>
        <begin position="301"/>
        <end position="458"/>
    </location>
</feature>
<proteinExistence type="inferred from homology"/>
<dbReference type="GO" id="GO:0016757">
    <property type="term" value="F:glycosyltransferase activity"/>
    <property type="evidence" value="ECO:0007669"/>
    <property type="project" value="InterPro"/>
</dbReference>
<feature type="region of interest" description="Disordered" evidence="2">
    <location>
        <begin position="327"/>
        <end position="349"/>
    </location>
</feature>
<feature type="region of interest" description="Disordered" evidence="2">
    <location>
        <begin position="462"/>
        <end position="481"/>
    </location>
</feature>
<protein>
    <recommendedName>
        <fullName evidence="3">Exostosin GT47 domain-containing protein</fullName>
    </recommendedName>
</protein>
<evidence type="ECO:0000256" key="2">
    <source>
        <dbReference type="SAM" id="MobiDB-lite"/>
    </source>
</evidence>
<gene>
    <name evidence="4" type="ORF">FRACYDRAFT_252625</name>
</gene>
<organism evidence="4 5">
    <name type="scientific">Fragilariopsis cylindrus CCMP1102</name>
    <dbReference type="NCBI Taxonomy" id="635003"/>
    <lineage>
        <taxon>Eukaryota</taxon>
        <taxon>Sar</taxon>
        <taxon>Stramenopiles</taxon>
        <taxon>Ochrophyta</taxon>
        <taxon>Bacillariophyta</taxon>
        <taxon>Bacillariophyceae</taxon>
        <taxon>Bacillariophycidae</taxon>
        <taxon>Bacillariales</taxon>
        <taxon>Bacillariaceae</taxon>
        <taxon>Fragilariopsis</taxon>
    </lineage>
</organism>
<dbReference type="InterPro" id="IPR040911">
    <property type="entry name" value="Exostosin_GT47"/>
</dbReference>
<feature type="region of interest" description="Disordered" evidence="2">
    <location>
        <begin position="264"/>
        <end position="313"/>
    </location>
</feature>
<dbReference type="Proteomes" id="UP000095751">
    <property type="component" value="Unassembled WGS sequence"/>
</dbReference>
<dbReference type="InterPro" id="IPR004263">
    <property type="entry name" value="Exostosin"/>
</dbReference>
<dbReference type="InParanoid" id="A0A1E7EM34"/>
<name>A0A1E7EM34_9STRA</name>
<dbReference type="KEGG" id="fcy:FRACYDRAFT_252625"/>
<feature type="compositionally biased region" description="Basic residues" evidence="2">
    <location>
        <begin position="328"/>
        <end position="337"/>
    </location>
</feature>
<dbReference type="Pfam" id="PF03016">
    <property type="entry name" value="Exostosin_GT47"/>
    <property type="match status" value="1"/>
</dbReference>
<dbReference type="OrthoDB" id="1924787at2759"/>
<dbReference type="PANTHER" id="PTHR11062">
    <property type="entry name" value="EXOSTOSIN HEPARAN SULFATE GLYCOSYLTRANSFERASE -RELATED"/>
    <property type="match status" value="1"/>
</dbReference>
<reference evidence="4 5" key="1">
    <citation type="submission" date="2016-09" db="EMBL/GenBank/DDBJ databases">
        <title>Extensive genetic diversity and differential bi-allelic expression allows diatom success in the polar Southern Ocean.</title>
        <authorList>
            <consortium name="DOE Joint Genome Institute"/>
            <person name="Mock T."/>
            <person name="Otillar R.P."/>
            <person name="Strauss J."/>
            <person name="Dupont C."/>
            <person name="Frickenhaus S."/>
            <person name="Maumus F."/>
            <person name="Mcmullan M."/>
            <person name="Sanges R."/>
            <person name="Schmutz J."/>
            <person name="Toseland A."/>
            <person name="Valas R."/>
            <person name="Veluchamy A."/>
            <person name="Ward B.J."/>
            <person name="Allen A."/>
            <person name="Barry K."/>
            <person name="Falciatore A."/>
            <person name="Ferrante M."/>
            <person name="Fortunato A.E."/>
            <person name="Gloeckner G."/>
            <person name="Gruber A."/>
            <person name="Hipkin R."/>
            <person name="Janech M."/>
            <person name="Kroth P."/>
            <person name="Leese F."/>
            <person name="Lindquist E."/>
            <person name="Lyon B.R."/>
            <person name="Martin J."/>
            <person name="Mayer C."/>
            <person name="Parker M."/>
            <person name="Quesneville H."/>
            <person name="Raymond J."/>
            <person name="Uhlig C."/>
            <person name="Valentin K.U."/>
            <person name="Worden A.Z."/>
            <person name="Armbrust E.V."/>
            <person name="Bowler C."/>
            <person name="Green B."/>
            <person name="Moulton V."/>
            <person name="Van Oosterhout C."/>
            <person name="Grigoriev I."/>
        </authorList>
    </citation>
    <scope>NUCLEOTIDE SEQUENCE [LARGE SCALE GENOMIC DNA]</scope>
    <source>
        <strain evidence="4 5">CCMP1102</strain>
    </source>
</reference>
<evidence type="ECO:0000313" key="5">
    <source>
        <dbReference type="Proteomes" id="UP000095751"/>
    </source>
</evidence>
<evidence type="ECO:0000259" key="3">
    <source>
        <dbReference type="Pfam" id="PF03016"/>
    </source>
</evidence>
<comment type="similarity">
    <text evidence="1">Belongs to the glycosyltransferase 47 family.</text>
</comment>
<evidence type="ECO:0000313" key="4">
    <source>
        <dbReference type="EMBL" id="OEU06992.1"/>
    </source>
</evidence>
<evidence type="ECO:0000256" key="1">
    <source>
        <dbReference type="ARBA" id="ARBA00010271"/>
    </source>
</evidence>
<accession>A0A1E7EM34</accession>
<dbReference type="EMBL" id="KV784394">
    <property type="protein sequence ID" value="OEU06992.1"/>
    <property type="molecule type" value="Genomic_DNA"/>
</dbReference>